<dbReference type="GO" id="GO:0004177">
    <property type="term" value="F:aminopeptidase activity"/>
    <property type="evidence" value="ECO:0007669"/>
    <property type="project" value="UniProtKB-KW"/>
</dbReference>
<dbReference type="CDD" id="cd04857">
    <property type="entry name" value="Peptidases_S8_Tripeptidyl_Aminopeptidase_II"/>
    <property type="match status" value="1"/>
</dbReference>
<dbReference type="EMBL" id="OU963865">
    <property type="protein sequence ID" value="CAH0388818.1"/>
    <property type="molecule type" value="Genomic_DNA"/>
</dbReference>
<protein>
    <recommendedName>
        <fullName evidence="4">Tripeptidyl-peptidase 2</fullName>
        <ecNumber evidence="3">3.4.14.10</ecNumber>
    </recommendedName>
    <alternativeName>
        <fullName evidence="9">Tripeptidyl aminopeptidase</fullName>
    </alternativeName>
</protein>
<dbReference type="InterPro" id="IPR036852">
    <property type="entry name" value="Peptidase_S8/S53_dom_sf"/>
</dbReference>
<dbReference type="EC" id="3.4.14.10" evidence="3"/>
<dbReference type="Gene3D" id="3.40.50.200">
    <property type="entry name" value="Peptidase S8/S53 domain"/>
    <property type="match status" value="2"/>
</dbReference>
<dbReference type="FunFam" id="3.40.50.200:FF:000003">
    <property type="entry name" value="Tripeptidyl peptidase 2"/>
    <property type="match status" value="1"/>
</dbReference>
<dbReference type="PRINTS" id="PR00723">
    <property type="entry name" value="SUBTILISIN"/>
</dbReference>
<dbReference type="InterPro" id="IPR022232">
    <property type="entry name" value="TPPII_C_art"/>
</dbReference>
<dbReference type="InterPro" id="IPR048384">
    <property type="entry name" value="TPPII_GBD"/>
</dbReference>
<comment type="catalytic activity">
    <reaction evidence="1">
        <text>Release of an N-terminal tripeptide from a polypeptide.</text>
        <dbReference type="EC" id="3.4.14.10"/>
    </reaction>
</comment>
<gene>
    <name evidence="16" type="ORF">BEMITA_LOCUS7705</name>
</gene>
<evidence type="ECO:0000259" key="11">
    <source>
        <dbReference type="Pfam" id="PF00082"/>
    </source>
</evidence>
<evidence type="ECO:0000313" key="17">
    <source>
        <dbReference type="Proteomes" id="UP001152759"/>
    </source>
</evidence>
<dbReference type="Pfam" id="PF12583">
    <property type="entry name" value="TPPII_C"/>
    <property type="match status" value="1"/>
</dbReference>
<dbReference type="Pfam" id="PF00082">
    <property type="entry name" value="Peptidase_S8"/>
    <property type="match status" value="1"/>
</dbReference>
<evidence type="ECO:0000259" key="15">
    <source>
        <dbReference type="Pfam" id="PF21316"/>
    </source>
</evidence>
<dbReference type="PANTHER" id="PTHR43806:SF14">
    <property type="entry name" value="TRIPEPTIDYL-PEPTIDASE 2"/>
    <property type="match status" value="1"/>
</dbReference>
<feature type="domain" description="Peptidase S8/S53" evidence="11">
    <location>
        <begin position="34"/>
        <end position="509"/>
    </location>
</feature>
<keyword evidence="6 10" id="KW-0645">Protease</keyword>
<evidence type="ECO:0000259" key="13">
    <source>
        <dbReference type="Pfam" id="PF12583"/>
    </source>
</evidence>
<evidence type="ECO:0000256" key="8">
    <source>
        <dbReference type="ARBA" id="ARBA00022825"/>
    </source>
</evidence>
<dbReference type="InterPro" id="IPR022229">
    <property type="entry name" value="TPPII_Ig-like-2"/>
</dbReference>
<evidence type="ECO:0000256" key="6">
    <source>
        <dbReference type="ARBA" id="ARBA00022670"/>
    </source>
</evidence>
<dbReference type="AlphaFoldDB" id="A0A9P0F276"/>
<dbReference type="InterPro" id="IPR046940">
    <property type="entry name" value="TPPII_Ig-like_sf"/>
</dbReference>
<accession>A0A9P0F276</accession>
<dbReference type="GO" id="GO:0008240">
    <property type="term" value="F:tripeptidyl-peptidase activity"/>
    <property type="evidence" value="ECO:0007669"/>
    <property type="project" value="UniProtKB-EC"/>
</dbReference>
<keyword evidence="8 10" id="KW-0720">Serine protease</keyword>
<comment type="similarity">
    <text evidence="2 10">Belongs to the peptidase S8 family.</text>
</comment>
<dbReference type="InterPro" id="IPR034051">
    <property type="entry name" value="TPP_II_domain"/>
</dbReference>
<evidence type="ECO:0000256" key="3">
    <source>
        <dbReference type="ARBA" id="ARBA00012462"/>
    </source>
</evidence>
<evidence type="ECO:0000256" key="2">
    <source>
        <dbReference type="ARBA" id="ARBA00011073"/>
    </source>
</evidence>
<dbReference type="GO" id="GO:0004252">
    <property type="term" value="F:serine-type endopeptidase activity"/>
    <property type="evidence" value="ECO:0007669"/>
    <property type="project" value="UniProtKB-UniRule"/>
</dbReference>
<keyword evidence="17" id="KW-1185">Reference proteome</keyword>
<dbReference type="PROSITE" id="PS51892">
    <property type="entry name" value="SUBTILASE"/>
    <property type="match status" value="1"/>
</dbReference>
<evidence type="ECO:0000256" key="10">
    <source>
        <dbReference type="PROSITE-ProRule" id="PRU01240"/>
    </source>
</evidence>
<proteinExistence type="inferred from homology"/>
<dbReference type="Gene3D" id="1.25.40.710">
    <property type="match status" value="1"/>
</dbReference>
<dbReference type="InterPro" id="IPR023828">
    <property type="entry name" value="Peptidase_S8_Ser-AS"/>
</dbReference>
<feature type="domain" description="Tripeptidyl peptidase II second Ig-like" evidence="12">
    <location>
        <begin position="795"/>
        <end position="979"/>
    </location>
</feature>
<dbReference type="Gene3D" id="6.10.250.3080">
    <property type="match status" value="1"/>
</dbReference>
<dbReference type="Proteomes" id="UP001152759">
    <property type="component" value="Chromosome 4"/>
</dbReference>
<dbReference type="Gene3D" id="2.60.40.3170">
    <property type="match status" value="1"/>
</dbReference>
<dbReference type="GO" id="GO:0006508">
    <property type="term" value="P:proteolysis"/>
    <property type="evidence" value="ECO:0007669"/>
    <property type="project" value="UniProtKB-KW"/>
</dbReference>
<feature type="active site" description="Charge relay system" evidence="10">
    <location>
        <position position="267"/>
    </location>
</feature>
<dbReference type="SUPFAM" id="SSF52743">
    <property type="entry name" value="Subtilisin-like"/>
    <property type="match status" value="1"/>
</dbReference>
<evidence type="ECO:0000256" key="4">
    <source>
        <dbReference type="ARBA" id="ARBA00020244"/>
    </source>
</evidence>
<feature type="domain" description="Tripeptidyl-peptidase II first Ig-like" evidence="14">
    <location>
        <begin position="531"/>
        <end position="646"/>
    </location>
</feature>
<sequence length="1269" mass="141001">MASAANEEFPVWGLLPKKETGAYAFLNKYPEYDGRGTVIAIFDTGVDPAAPGLQVTTDGKPKLIERYDCSGAGDVDTTTIVTPVNGEITGLTGRTLKIPESWKNVNEGFRIGVKRGFELYPKFLRDRIIKQRKEKLWDPYQKQAVAESNKHLSQVQAKECSDSKKQDPAQLLIKEEATARVDILNQFEKQYTDCGPTYDCVLFHNGKHWCACIDTSEKGDLASCKLLGEYSVTRDYTILSPEDQMTVSINVHDNGDVLELVSVCGSHGTHVAAIAAANFPDDPEKNGVAPGAQLVSLTIGDSRLDSLETGTAIIRSIIQLMRWCEKGLKIHVINMSYGEHAHWSNSGRVGELMSEAIDKYGIVFVAAAGNNGPALCTLGTPPDIATDNIIGVGAYVSPEMMAAEYSLRRVMPGTPYTWTSRAPTLDGGKGITVCAPGGAITSVPKCTLKGSQLMNGTSMASPNCAGCVAVILSGIIQKKLLYNPFQVKRALENTAQFLSDKDPFAQGSGLVQVEKAFDYLNNYQDVPERDVRFRVTCGANNAKGIILRYGILKDPVDYLVTVEPIFFNTDKIDPEKKLQFQISLNLVCDVPWISCSRHLEIMNCARPLSVRIDPSGLQPGVHNTRIRAYDCKNPERGPVFTVEVTVFQPITFPLGPTKQYLLESNNCDFKQHEIKRFFILTPDTATWAVMQLRGVDKDKSSKFMIHCVQTQPKKSCKVLEFHKMTQITADSDQQLPFKVQGGIVLEIAIAKFWSEEGNFSLNFSVQFFGARPNQSSITMHHADGIHSVMVQSNIREDIAPSVKLNHNVSVLRPTSAKVTPLLSDRDTIPEKRVIYQLMLNYSFHVHKGTKVVLINGLLSDALYESDFESQIWFIYDSNKQLVYTGGSYADRWVTKLEKGDYTVKHQIRHEKVDLLEKYVDLPLFCSQKLPNSISLDVYSSKSAATTGESKLTSAIIHGGKSPFNVYFAALPNDKLIKSITPGQFLSGNISFSKDETGKKVDVYPFKYILTEPVKKNNSKSGEKEKLKMDEFTEAKKDFITSWISKLDGLTDAETVFNEVINEYPDHLPAQLALLQKLEPDTASLNLSGNCTLSTISRVLKITELIMGKINQTELLAFLGMKHDLSGDAPSVKSQMEKNRNILVEAIGRRGVAMCRYYLEFEGKGTSDPEFESLGSACSLNNINDLWCFILKFVDASDPKGTHHFALWHAAVHKNYGRLLKLLVKLNDDKPNKTIEESMQWTADKAGWTHISNYLKTSLPSRYPNAFRLC</sequence>
<keyword evidence="7 10" id="KW-0378">Hydrolase</keyword>
<feature type="domain" description="Tripeptidyl peptidase II C-terminal" evidence="13">
    <location>
        <begin position="1019"/>
        <end position="1081"/>
    </location>
</feature>
<dbReference type="InterPro" id="IPR015500">
    <property type="entry name" value="Peptidase_S8_subtilisin-rel"/>
</dbReference>
<organism evidence="16 17">
    <name type="scientific">Bemisia tabaci</name>
    <name type="common">Sweetpotato whitefly</name>
    <name type="synonym">Aleurodes tabaci</name>
    <dbReference type="NCBI Taxonomy" id="7038"/>
    <lineage>
        <taxon>Eukaryota</taxon>
        <taxon>Metazoa</taxon>
        <taxon>Ecdysozoa</taxon>
        <taxon>Arthropoda</taxon>
        <taxon>Hexapoda</taxon>
        <taxon>Insecta</taxon>
        <taxon>Pterygota</taxon>
        <taxon>Neoptera</taxon>
        <taxon>Paraneoptera</taxon>
        <taxon>Hemiptera</taxon>
        <taxon>Sternorrhyncha</taxon>
        <taxon>Aleyrodoidea</taxon>
        <taxon>Aleyrodidae</taxon>
        <taxon>Aleyrodinae</taxon>
        <taxon>Bemisia</taxon>
    </lineage>
</organism>
<feature type="active site" description="Charge relay system" evidence="10">
    <location>
        <position position="43"/>
    </location>
</feature>
<evidence type="ECO:0000259" key="14">
    <source>
        <dbReference type="Pfam" id="PF21223"/>
    </source>
</evidence>
<dbReference type="InterPro" id="IPR046939">
    <property type="entry name" value="TPPII_C_sf"/>
</dbReference>
<dbReference type="Pfam" id="PF21223">
    <property type="entry name" value="TPPII_Ig-like-1"/>
    <property type="match status" value="1"/>
</dbReference>
<dbReference type="Pfam" id="PF21316">
    <property type="entry name" value="TPPII_GBD"/>
    <property type="match status" value="1"/>
</dbReference>
<dbReference type="InterPro" id="IPR000209">
    <property type="entry name" value="Peptidase_S8/S53_dom"/>
</dbReference>
<evidence type="ECO:0000259" key="12">
    <source>
        <dbReference type="Pfam" id="PF12580"/>
    </source>
</evidence>
<evidence type="ECO:0000256" key="7">
    <source>
        <dbReference type="ARBA" id="ARBA00022801"/>
    </source>
</evidence>
<reference evidence="16" key="1">
    <citation type="submission" date="2021-12" db="EMBL/GenBank/DDBJ databases">
        <authorList>
            <person name="King R."/>
        </authorList>
    </citation>
    <scope>NUCLEOTIDE SEQUENCE</scope>
</reference>
<name>A0A9P0F276_BEMTA</name>
<evidence type="ECO:0000313" key="16">
    <source>
        <dbReference type="EMBL" id="CAH0388818.1"/>
    </source>
</evidence>
<dbReference type="PROSITE" id="PS00138">
    <property type="entry name" value="SUBTILASE_SER"/>
    <property type="match status" value="1"/>
</dbReference>
<dbReference type="KEGG" id="btab:109034493"/>
<keyword evidence="5" id="KW-0031">Aminopeptidase</keyword>
<dbReference type="GO" id="GO:0005829">
    <property type="term" value="C:cytosol"/>
    <property type="evidence" value="ECO:0007669"/>
    <property type="project" value="TreeGrafter"/>
</dbReference>
<dbReference type="InterPro" id="IPR050131">
    <property type="entry name" value="Peptidase_S8_subtilisin-like"/>
</dbReference>
<dbReference type="Pfam" id="PF12580">
    <property type="entry name" value="TPPII"/>
    <property type="match status" value="1"/>
</dbReference>
<dbReference type="PANTHER" id="PTHR43806">
    <property type="entry name" value="PEPTIDASE S8"/>
    <property type="match status" value="1"/>
</dbReference>
<evidence type="ECO:0000256" key="1">
    <source>
        <dbReference type="ARBA" id="ARBA00001910"/>
    </source>
</evidence>
<evidence type="ECO:0000256" key="9">
    <source>
        <dbReference type="ARBA" id="ARBA00032232"/>
    </source>
</evidence>
<evidence type="ECO:0000256" key="5">
    <source>
        <dbReference type="ARBA" id="ARBA00022438"/>
    </source>
</evidence>
<feature type="domain" description="Tripeptidyl-peptidase II galactose-binding" evidence="15">
    <location>
        <begin position="669"/>
        <end position="756"/>
    </location>
</feature>
<feature type="active site" description="Charge relay system" evidence="10">
    <location>
        <position position="458"/>
    </location>
</feature>
<dbReference type="InterPro" id="IPR048383">
    <property type="entry name" value="TPPII_Ig-like-1"/>
</dbReference>